<sequence length="823" mass="92158">MTIDKFQVRVAWKENRQKNEKQVEQVEVVARQIPGRSRPTTSRSRGFVGIDKPTILYSRQELAERLRLAWKHREENKANINIFLAHGILNERCESEMSTHTTVTNPPSPVRKIEQPATETPLINNFKTGVGEKKETENPTARKSSQNDATDIKKNCDVLPDCKRSSEISALKEIQIPGETKKKERQKTDDEKGPLNEKLSSPNASEHLPKAKKSTATSNDCSSGCGVLSTMLPSIKIENSTLEVGKVSKQDFSSAKQKRASFRSGTNQAFLDPVRSPTEFRYDSVSDKNVPYKPTIDNLNVITEKTCANRTESGESIPSGKNLMGRSSVDEKNVPQRTGGKLSSTIDKNTRVTIDDRDALADCKTMTQATDRADQFDSDVKESDRAIYDRDGDSVTEKTAAWRNSLKTRCDFMNERNVLLKKPTEIQRTDQRPRRTNSAPPQRCLESTSANNRVLVNIVIDSSSTSGKNNDQGEKLVTDCTDNAVGKIDASKLASSRSMKSAPLKRRSRSVKRRFWSCKNDADGKLRGRSAGRARNSIDFRTIDIVTMVSLVSSADSDSDTENSPGDDKLIDELRSKLPTTSIIKTPALTSARKPTKSVSFQKDSFDDDSVKEQPLPKEEKKRTTTQQSRLAIVNQRGNEIIVTSEETVSWRTDVGSEALPVLALIHDTEEPLDVPLTDREKRCLAVPIGDSHDKKRKLLKTRNTTSRPVAETQASSQKIKIQESSRNILQKMEIPMQQNKASANNSPINVKSKFVSLSKESVQPEQSVSNEPHLQTNKEKECWHLYRKMCDKGVCVSFDTVLRGMLTPTEYRLRQKELSQNL</sequence>
<accession>A0AAJ7J5J0</accession>
<dbReference type="AlphaFoldDB" id="A0AAJ7J5J0"/>
<feature type="compositionally biased region" description="Basic and acidic residues" evidence="1">
    <location>
        <begin position="179"/>
        <end position="195"/>
    </location>
</feature>
<feature type="region of interest" description="Disordered" evidence="1">
    <location>
        <begin position="99"/>
        <end position="149"/>
    </location>
</feature>
<reference evidence="3" key="1">
    <citation type="submission" date="2025-08" db="UniProtKB">
        <authorList>
            <consortium name="RefSeq"/>
        </authorList>
    </citation>
    <scope>IDENTIFICATION</scope>
    <source>
        <tissue evidence="3">Whole body</tissue>
    </source>
</reference>
<evidence type="ECO:0000256" key="1">
    <source>
        <dbReference type="SAM" id="MobiDB-lite"/>
    </source>
</evidence>
<feature type="region of interest" description="Disordered" evidence="1">
    <location>
        <begin position="588"/>
        <end position="628"/>
    </location>
</feature>
<evidence type="ECO:0000313" key="3">
    <source>
        <dbReference type="RefSeq" id="XP_017885270.2"/>
    </source>
</evidence>
<dbReference type="KEGG" id="ccal:108628088"/>
<dbReference type="Proteomes" id="UP000694925">
    <property type="component" value="Unplaced"/>
</dbReference>
<protein>
    <submittedName>
        <fullName evidence="3">Uncharacterized protein LOC108628088 isoform X1</fullName>
    </submittedName>
</protein>
<name>A0AAJ7J5J0_9HYME</name>
<feature type="compositionally biased region" description="Basic and acidic residues" evidence="1">
    <location>
        <begin position="609"/>
        <end position="623"/>
    </location>
</feature>
<dbReference type="GeneID" id="108628088"/>
<dbReference type="RefSeq" id="XP_017885270.2">
    <property type="nucleotide sequence ID" value="XM_018029781.2"/>
</dbReference>
<organism evidence="2 3">
    <name type="scientific">Ceratina calcarata</name>
    <dbReference type="NCBI Taxonomy" id="156304"/>
    <lineage>
        <taxon>Eukaryota</taxon>
        <taxon>Metazoa</taxon>
        <taxon>Ecdysozoa</taxon>
        <taxon>Arthropoda</taxon>
        <taxon>Hexapoda</taxon>
        <taxon>Insecta</taxon>
        <taxon>Pterygota</taxon>
        <taxon>Neoptera</taxon>
        <taxon>Endopterygota</taxon>
        <taxon>Hymenoptera</taxon>
        <taxon>Apocrita</taxon>
        <taxon>Aculeata</taxon>
        <taxon>Apoidea</taxon>
        <taxon>Anthophila</taxon>
        <taxon>Apidae</taxon>
        <taxon>Ceratina</taxon>
        <taxon>Zadontomerus</taxon>
    </lineage>
</organism>
<feature type="compositionally biased region" description="Polar residues" evidence="1">
    <location>
        <begin position="138"/>
        <end position="149"/>
    </location>
</feature>
<feature type="compositionally biased region" description="Basic and acidic residues" evidence="1">
    <location>
        <begin position="422"/>
        <end position="433"/>
    </location>
</feature>
<feature type="region of interest" description="Disordered" evidence="1">
    <location>
        <begin position="310"/>
        <end position="344"/>
    </location>
</feature>
<feature type="region of interest" description="Disordered" evidence="1">
    <location>
        <begin position="421"/>
        <end position="448"/>
    </location>
</feature>
<feature type="compositionally biased region" description="Polar residues" evidence="1">
    <location>
        <begin position="117"/>
        <end position="127"/>
    </location>
</feature>
<feature type="compositionally biased region" description="Polar residues" evidence="1">
    <location>
        <begin position="436"/>
        <end position="448"/>
    </location>
</feature>
<proteinExistence type="predicted"/>
<evidence type="ECO:0000313" key="2">
    <source>
        <dbReference type="Proteomes" id="UP000694925"/>
    </source>
</evidence>
<gene>
    <name evidence="3" type="primary">LOC108628088</name>
</gene>
<feature type="region of interest" description="Disordered" evidence="1">
    <location>
        <begin position="169"/>
        <end position="223"/>
    </location>
</feature>
<keyword evidence="2" id="KW-1185">Reference proteome</keyword>